<evidence type="ECO:0000313" key="8">
    <source>
        <dbReference type="EMBL" id="MFD1399538.1"/>
    </source>
</evidence>
<evidence type="ECO:0000256" key="4">
    <source>
        <dbReference type="ARBA" id="ARBA00048391"/>
    </source>
</evidence>
<comment type="caution">
    <text evidence="5">Lacks conserved residue(s) required for the propagation of feature annotation.</text>
</comment>
<dbReference type="Proteomes" id="UP001597199">
    <property type="component" value="Unassembled WGS sequence"/>
</dbReference>
<feature type="domain" description="Release factor glutamine methyltransferase N-terminal" evidence="7">
    <location>
        <begin position="7"/>
        <end position="75"/>
    </location>
</feature>
<dbReference type="EMBL" id="JBHTOA010000034">
    <property type="protein sequence ID" value="MFD1399538.1"/>
    <property type="molecule type" value="Genomic_DNA"/>
</dbReference>
<proteinExistence type="inferred from homology"/>
<evidence type="ECO:0000313" key="9">
    <source>
        <dbReference type="Proteomes" id="UP001597199"/>
    </source>
</evidence>
<feature type="binding site" evidence="5">
    <location>
        <begin position="118"/>
        <end position="122"/>
    </location>
    <ligand>
        <name>S-adenosyl-L-methionine</name>
        <dbReference type="ChEBI" id="CHEBI:59789"/>
    </ligand>
</feature>
<dbReference type="PANTHER" id="PTHR18895:SF74">
    <property type="entry name" value="MTRF1L RELEASE FACTOR GLUTAMINE METHYLTRANSFERASE"/>
    <property type="match status" value="1"/>
</dbReference>
<comment type="caution">
    <text evidence="8">The sequence shown here is derived from an EMBL/GenBank/DDBJ whole genome shotgun (WGS) entry which is preliminary data.</text>
</comment>
<dbReference type="Pfam" id="PF05175">
    <property type="entry name" value="MTS"/>
    <property type="match status" value="1"/>
</dbReference>
<dbReference type="HAMAP" id="MF_02126">
    <property type="entry name" value="RF_methyltr_PrmC"/>
    <property type="match status" value="1"/>
</dbReference>
<keyword evidence="2 5" id="KW-0808">Transferase</keyword>
<dbReference type="Pfam" id="PF17827">
    <property type="entry name" value="PrmC_N"/>
    <property type="match status" value="1"/>
</dbReference>
<dbReference type="EC" id="2.1.1.297" evidence="5"/>
<accession>A0ABW4BI00</accession>
<dbReference type="InterPro" id="IPR040758">
    <property type="entry name" value="PrmC_N"/>
</dbReference>
<feature type="binding site" evidence="5">
    <location>
        <position position="141"/>
    </location>
    <ligand>
        <name>S-adenosyl-L-methionine</name>
        <dbReference type="ChEBI" id="CHEBI:59789"/>
    </ligand>
</feature>
<keyword evidence="3 5" id="KW-0949">S-adenosyl-L-methionine</keyword>
<reference evidence="9" key="1">
    <citation type="journal article" date="2019" name="Int. J. Syst. Evol. Microbiol.">
        <title>The Global Catalogue of Microorganisms (GCM) 10K type strain sequencing project: providing services to taxonomists for standard genome sequencing and annotation.</title>
        <authorList>
            <consortium name="The Broad Institute Genomics Platform"/>
            <consortium name="The Broad Institute Genome Sequencing Center for Infectious Disease"/>
            <person name="Wu L."/>
            <person name="Ma J."/>
        </authorList>
    </citation>
    <scope>NUCLEOTIDE SEQUENCE [LARGE SCALE GENOMIC DNA]</scope>
    <source>
        <strain evidence="9">CCM 9110</strain>
    </source>
</reference>
<evidence type="ECO:0000256" key="5">
    <source>
        <dbReference type="HAMAP-Rule" id="MF_02126"/>
    </source>
</evidence>
<dbReference type="SUPFAM" id="SSF53335">
    <property type="entry name" value="S-adenosyl-L-methionine-dependent methyltransferases"/>
    <property type="match status" value="1"/>
</dbReference>
<feature type="binding site" evidence="5">
    <location>
        <position position="182"/>
    </location>
    <ligand>
        <name>S-adenosyl-L-methionine</name>
        <dbReference type="ChEBI" id="CHEBI:59789"/>
    </ligand>
</feature>
<dbReference type="InterPro" id="IPR029063">
    <property type="entry name" value="SAM-dependent_MTases_sf"/>
</dbReference>
<sequence length="276" mass="30029">MAETYDQLLRHASAALTAAGIESDGARYVLEMRSDFTPSQLRLHARDAVPAPVAKQFEADLPRLLNNEPPQYIVGVAPFYGDLFQVTPAVLIPRFETEELVAWAAAEQTQAQTGLDVGTGSGAIGLTLAKQLPHTAMTLSDVSTAALAVAKRNATSLKRQVTLVQSDLFAALPARYDFIIANLPYISRRETSVMDASTLAFEPALALFAADDGLALFERFVAEVSNHLRPQGSVYLEFGYQQQPALAELFARALPQAQVTFRRDLAGKPRMVKLVI</sequence>
<dbReference type="Gene3D" id="3.40.50.150">
    <property type="entry name" value="Vaccinia Virus protein VP39"/>
    <property type="match status" value="1"/>
</dbReference>
<dbReference type="CDD" id="cd02440">
    <property type="entry name" value="AdoMet_MTases"/>
    <property type="match status" value="1"/>
</dbReference>
<dbReference type="NCBIfam" id="TIGR00536">
    <property type="entry name" value="hemK_fam"/>
    <property type="match status" value="1"/>
</dbReference>
<dbReference type="PANTHER" id="PTHR18895">
    <property type="entry name" value="HEMK METHYLTRANSFERASE"/>
    <property type="match status" value="1"/>
</dbReference>
<comment type="function">
    <text evidence="5">Methylates the class 1 translation termination release factors RF1/PrfA and RF2/PrfB on the glutamine residue of the universally conserved GGQ motif.</text>
</comment>
<gene>
    <name evidence="5 8" type="primary">prmC</name>
    <name evidence="8" type="ORF">ACFQ41_09495</name>
</gene>
<comment type="catalytic activity">
    <reaction evidence="4 5">
        <text>L-glutaminyl-[peptide chain release factor] + S-adenosyl-L-methionine = N(5)-methyl-L-glutaminyl-[peptide chain release factor] + S-adenosyl-L-homocysteine + H(+)</text>
        <dbReference type="Rhea" id="RHEA:42896"/>
        <dbReference type="Rhea" id="RHEA-COMP:10271"/>
        <dbReference type="Rhea" id="RHEA-COMP:10272"/>
        <dbReference type="ChEBI" id="CHEBI:15378"/>
        <dbReference type="ChEBI" id="CHEBI:30011"/>
        <dbReference type="ChEBI" id="CHEBI:57856"/>
        <dbReference type="ChEBI" id="CHEBI:59789"/>
        <dbReference type="ChEBI" id="CHEBI:61891"/>
        <dbReference type="EC" id="2.1.1.297"/>
    </reaction>
</comment>
<dbReference type="InterPro" id="IPR007848">
    <property type="entry name" value="Small_mtfrase_dom"/>
</dbReference>
<dbReference type="GO" id="GO:0032259">
    <property type="term" value="P:methylation"/>
    <property type="evidence" value="ECO:0007669"/>
    <property type="project" value="UniProtKB-KW"/>
</dbReference>
<organism evidence="8 9">
    <name type="scientific">Lacticaseibacillus suilingensis</name>
    <dbReference type="NCBI Taxonomy" id="2799577"/>
    <lineage>
        <taxon>Bacteria</taxon>
        <taxon>Bacillati</taxon>
        <taxon>Bacillota</taxon>
        <taxon>Bacilli</taxon>
        <taxon>Lactobacillales</taxon>
        <taxon>Lactobacillaceae</taxon>
        <taxon>Lacticaseibacillus</taxon>
    </lineage>
</organism>
<evidence type="ECO:0000256" key="3">
    <source>
        <dbReference type="ARBA" id="ARBA00022691"/>
    </source>
</evidence>
<evidence type="ECO:0000256" key="1">
    <source>
        <dbReference type="ARBA" id="ARBA00022603"/>
    </source>
</evidence>
<dbReference type="RefSeq" id="WP_204119271.1">
    <property type="nucleotide sequence ID" value="NZ_BOLV01000013.1"/>
</dbReference>
<dbReference type="InterPro" id="IPR004556">
    <property type="entry name" value="HemK-like"/>
</dbReference>
<feature type="domain" description="Methyltransferase small" evidence="6">
    <location>
        <begin position="109"/>
        <end position="194"/>
    </location>
</feature>
<comment type="similarity">
    <text evidence="5">Belongs to the protein N5-glutamine methyltransferase family. PrmC subfamily.</text>
</comment>
<keyword evidence="9" id="KW-1185">Reference proteome</keyword>
<dbReference type="NCBIfam" id="TIGR03534">
    <property type="entry name" value="RF_mod_PrmC"/>
    <property type="match status" value="1"/>
</dbReference>
<evidence type="ECO:0000256" key="2">
    <source>
        <dbReference type="ARBA" id="ARBA00022679"/>
    </source>
</evidence>
<evidence type="ECO:0000259" key="6">
    <source>
        <dbReference type="Pfam" id="PF05175"/>
    </source>
</evidence>
<dbReference type="InterPro" id="IPR019874">
    <property type="entry name" value="RF_methyltr_PrmC"/>
</dbReference>
<dbReference type="Gene3D" id="1.10.8.10">
    <property type="entry name" value="DNA helicase RuvA subunit, C-terminal domain"/>
    <property type="match status" value="1"/>
</dbReference>
<protein>
    <recommendedName>
        <fullName evidence="5">Release factor glutamine methyltransferase</fullName>
        <shortName evidence="5">RF MTase</shortName>
        <ecNumber evidence="5">2.1.1.297</ecNumber>
    </recommendedName>
    <alternativeName>
        <fullName evidence="5">N5-glutamine methyltransferase PrmC</fullName>
    </alternativeName>
    <alternativeName>
        <fullName evidence="5">Protein-(glutamine-N5) MTase PrmC</fullName>
    </alternativeName>
    <alternativeName>
        <fullName evidence="5">Protein-glutamine N-methyltransferase PrmC</fullName>
    </alternativeName>
</protein>
<dbReference type="GO" id="GO:0102559">
    <property type="term" value="F:peptide chain release factor N(5)-glutamine methyltransferase activity"/>
    <property type="evidence" value="ECO:0007669"/>
    <property type="project" value="UniProtKB-EC"/>
</dbReference>
<dbReference type="InterPro" id="IPR050320">
    <property type="entry name" value="N5-glutamine_MTase"/>
</dbReference>
<keyword evidence="1 5" id="KW-0489">Methyltransferase</keyword>
<name>A0ABW4BI00_9LACO</name>
<evidence type="ECO:0000259" key="7">
    <source>
        <dbReference type="Pfam" id="PF17827"/>
    </source>
</evidence>